<dbReference type="OMA" id="FSQRRAF"/>
<dbReference type="VEuPathDB" id="FungiDB:F503_03360"/>
<dbReference type="OrthoDB" id="5234772at2759"/>
<evidence type="ECO:0000256" key="2">
    <source>
        <dbReference type="SAM" id="MobiDB-lite"/>
    </source>
</evidence>
<dbReference type="HOGENOM" id="CLU_512978_0_0_1"/>
<dbReference type="EMBL" id="KE148152">
    <property type="protein sequence ID" value="EPE06933.1"/>
    <property type="molecule type" value="Genomic_DNA"/>
</dbReference>
<feature type="compositionally biased region" description="Low complexity" evidence="2">
    <location>
        <begin position="76"/>
        <end position="91"/>
    </location>
</feature>
<sequence>MANGVETTLLEQLRAMQAQKTTFDSEAKRLVGRCLSEHAGPVNGGEPKADGNSGTETRDSGEDVDMMDAPGELEVSTSANATAAASSRPPSATQPPPSTDETCHDNGAMQSKFLCRSCFNDLTSLIHNTYAAPSLPVSSKKTFWYAGKQQDTFLSELDRILDDVRDLRTPLQHVDEWIATQKRVWLHDQLQAAAALQALGNSSVDGKSAFQTLLADPNGDLSRLLGAVADKAGGDRERILTDAKAAVKKLLEQTPSAGSEQGVVYRDNLFPSGVPDLPEARAIEKKMLDGVVGLDQGLSEVLRDIVGDDDDDSRAAKIEKHRKRLAELRRAKAAHEAQKLKKMKQIDVPYFLQDEATCATCSKACDPQKSPFCNICFLEVDYCLRENQTVWCSNVCMKNSYSKHFAENHPCKAGDRCARSKQESATVRQEPRYCFCRECVLSFSKSTVYCTDRCAGRDFQSHRETVHLPNRSMRADFHDDHNELSYSSFAKKDYTAADISKHVMTMEEAFASCQKKHPDWAMSETKVQMTL</sequence>
<keyword evidence="4" id="KW-1185">Reference proteome</keyword>
<proteinExistence type="predicted"/>
<organism evidence="3 4">
    <name type="scientific">Ophiostoma piceae (strain UAMH 11346)</name>
    <name type="common">Sap stain fungus</name>
    <dbReference type="NCBI Taxonomy" id="1262450"/>
    <lineage>
        <taxon>Eukaryota</taxon>
        <taxon>Fungi</taxon>
        <taxon>Dikarya</taxon>
        <taxon>Ascomycota</taxon>
        <taxon>Pezizomycotina</taxon>
        <taxon>Sordariomycetes</taxon>
        <taxon>Sordariomycetidae</taxon>
        <taxon>Ophiostomatales</taxon>
        <taxon>Ophiostomataceae</taxon>
        <taxon>Ophiostoma</taxon>
    </lineage>
</organism>
<feature type="coiled-coil region" evidence="1">
    <location>
        <begin position="318"/>
        <end position="345"/>
    </location>
</feature>
<dbReference type="STRING" id="1262450.S3CKD7"/>
<dbReference type="eggNOG" id="ENOG502RVVP">
    <property type="taxonomic scope" value="Eukaryota"/>
</dbReference>
<name>S3CKD7_OPHP1</name>
<accession>S3CKD7</accession>
<evidence type="ECO:0000313" key="4">
    <source>
        <dbReference type="Proteomes" id="UP000016923"/>
    </source>
</evidence>
<dbReference type="Proteomes" id="UP000016923">
    <property type="component" value="Unassembled WGS sequence"/>
</dbReference>
<evidence type="ECO:0000256" key="1">
    <source>
        <dbReference type="SAM" id="Coils"/>
    </source>
</evidence>
<evidence type="ECO:0000313" key="3">
    <source>
        <dbReference type="EMBL" id="EPE06933.1"/>
    </source>
</evidence>
<dbReference type="AlphaFoldDB" id="S3CKD7"/>
<reference evidence="3 4" key="1">
    <citation type="journal article" date="2013" name="BMC Genomics">
        <title>The genome and transcriptome of the pine saprophyte Ophiostoma piceae, and a comparison with the bark beetle-associated pine pathogen Grosmannia clavigera.</title>
        <authorList>
            <person name="Haridas S."/>
            <person name="Wang Y."/>
            <person name="Lim L."/>
            <person name="Massoumi Alamouti S."/>
            <person name="Jackman S."/>
            <person name="Docking R."/>
            <person name="Robertson G."/>
            <person name="Birol I."/>
            <person name="Bohlmann J."/>
            <person name="Breuil C."/>
        </authorList>
    </citation>
    <scope>NUCLEOTIDE SEQUENCE [LARGE SCALE GENOMIC DNA]</scope>
    <source>
        <strain evidence="3 4">UAMH 11346</strain>
    </source>
</reference>
<keyword evidence="1" id="KW-0175">Coiled coil</keyword>
<gene>
    <name evidence="3" type="ORF">F503_03360</name>
</gene>
<protein>
    <submittedName>
        <fullName evidence="3">Uncharacterized protein</fullName>
    </submittedName>
</protein>
<feature type="region of interest" description="Disordered" evidence="2">
    <location>
        <begin position="34"/>
        <end position="105"/>
    </location>
</feature>